<keyword evidence="4" id="KW-0472">Membrane</keyword>
<evidence type="ECO:0000256" key="1">
    <source>
        <dbReference type="ARBA" id="ARBA00004167"/>
    </source>
</evidence>
<dbReference type="Proteomes" id="UP000236370">
    <property type="component" value="Unassembled WGS sequence"/>
</dbReference>
<keyword evidence="3" id="KW-1133">Transmembrane helix</keyword>
<comment type="caution">
    <text evidence="9">The sequence shown here is derived from an EMBL/GenBank/DDBJ whole genome shotgun (WGS) entry which is preliminary data.</text>
</comment>
<feature type="compositionally biased region" description="Basic and acidic residues" evidence="6">
    <location>
        <begin position="1201"/>
        <end position="1216"/>
    </location>
</feature>
<evidence type="ECO:0000256" key="5">
    <source>
        <dbReference type="ARBA" id="ARBA00035009"/>
    </source>
</evidence>
<dbReference type="Pfam" id="PF14650">
    <property type="entry name" value="FAM75"/>
    <property type="match status" value="1"/>
</dbReference>
<feature type="compositionally biased region" description="Polar residues" evidence="6">
    <location>
        <begin position="1147"/>
        <end position="1164"/>
    </location>
</feature>
<evidence type="ECO:0000256" key="3">
    <source>
        <dbReference type="ARBA" id="ARBA00022989"/>
    </source>
</evidence>
<dbReference type="PANTHER" id="PTHR21859">
    <property type="entry name" value="ACROSOME-SPECIFIC PROTEIN"/>
    <property type="match status" value="1"/>
</dbReference>
<dbReference type="InterPro" id="IPR039509">
    <property type="entry name" value="SPATA31"/>
</dbReference>
<feature type="region of interest" description="Disordered" evidence="6">
    <location>
        <begin position="1146"/>
        <end position="1241"/>
    </location>
</feature>
<dbReference type="PANTHER" id="PTHR21859:SF58">
    <property type="entry name" value="SPERMATOGENESIS-ASSOCIATED PROTEIN 31E1"/>
    <property type="match status" value="1"/>
</dbReference>
<feature type="region of interest" description="Disordered" evidence="6">
    <location>
        <begin position="461"/>
        <end position="517"/>
    </location>
</feature>
<feature type="region of interest" description="Disordered" evidence="6">
    <location>
        <begin position="90"/>
        <end position="115"/>
    </location>
</feature>
<dbReference type="STRING" id="9598.ENSPTRP00000036038"/>
<sequence>MGNLVIPLGKGRAGRGESGQRIPPPAPRPSVGCTGDDIALQMEKMLFPLKSPSATWLSPSSTPWMMDFILTSVCGLVLLFLLLLYVHSDPPSPPPGRKRSSREPQRERSGRSRSRKISALKACRILLRELEETRDLNYLLESHLRKLAGEGSSHLPLGGDPPGDVCKPVPAKAHQPHGKCMQDLSPASLSPPAPPAPLASTLSPGPMTFSEPFGPHSTLSASGPPEPLLPLKCPATQPHVVFPPSPQPHGPLASSPPPPDSRLAGLQCGSTTCPVPQSSPLHNQVLPPPTRVISGLGCSSDPIWDLYCWREAATTWGLSTYSHGKSQPRYLPDHPSEASFWGDPTPKHMEVGGCTFIHPDVQKLLETLIAKRALMKMWQEKERKRADHPHMTSLGKEWDITTLNPSWNVSTQPQQLPRPQQVSDATTVGNHLQQKRSQLFWDLPSLNSESLAATIWVSRNPSSQNAHSVPLDKASTSLPGEPEVEASSQLSQAPPQPHHMAQPQHFTPAWPQSQPPPLAEIQTQAHLSPPVPSLGCSSPTQIRGCGASYPTSQERTQSVIPTGKEYLEWPLKKRPKWKRVLPSLLKKSQAVLSQPTAHLPQERPASWSPKSAPILPGVVTSPELPEHWWQGRNAIHQEQSCGPPSRLQASGDLLQPDGEFPGRPQSQAEDTQQALLPSQPSEFAGKGRKDVQKTGFRSSGRFSEKGCLGSKLGPDPSRDQGSGRTSVKALDEDKEAEGDLRRSWKYQSVSSTPRDPDKEHLESKLQIRLARKVGEIKEGWIPMPVRRSWLMAKCAVPKSDTHRKPGKLASWRGGKAHANTSQELSFLHPCTQQILEVHLVRFCVRHSWGTDLQSLEPINVWSGEAQAPPFPQSTFTPWASWVSRVESVPKVPIFLGKRPQNGPGDNRTTSKSVPTLSGSLAAPPPEQEGVQRPPRGSQSVDTHGRSEAFPTGHKGRGCSQPPTCSLVGRTWQSRTVLESGKPKPRLKGSMGSEMAGNEAWLESESMSPGDPCSSKALQELSIGSQWARAEDALQALKVGEKPPTWEVTLGASVRASSGSVQEDLRSTGALGTTGNPSASSVCVAQDPEQLHLKEVVSEIALIVQVDSEEQLPGRAPGILLQDGATGPCLPGRHMDMLTAADRLPTQAPLSTSQSVSGKNMTASQGPCALLWKGGDSPGQQEPGSPKAKAPQKSQKMLGCADKGEAHRRPRTGEQGHRSKGPRTSEASGRSHPAQAREIGDKQERKYNQLQLEKGQTPPESHFQRKISHHPQGLHPRKGGTRWEDVLQKGKPGADAFQSWGSGPPRQFMDCMADKAWTISRVVGQILVDKLGLQWGRGPSEVNRHKGNFHAQENVPSCCHRGHCHQERSREMRALACSPKATPKGHHCPVKNRGIRDRDSSWAPPPREPVSPAGPHHHRPRMASTSGGPHPQLQELRSAQRCLAS</sequence>
<evidence type="ECO:0000313" key="10">
    <source>
        <dbReference type="Proteomes" id="UP000236370"/>
    </source>
</evidence>
<feature type="compositionally biased region" description="Polar residues" evidence="6">
    <location>
        <begin position="664"/>
        <end position="681"/>
    </location>
</feature>
<dbReference type="InterPro" id="IPR027970">
    <property type="entry name" value="SPATA31-like"/>
</dbReference>
<comment type="subcellular location">
    <subcellularLocation>
        <location evidence="1">Membrane</location>
        <topology evidence="1">Single-pass membrane protein</topology>
    </subcellularLocation>
</comment>
<reference evidence="9 10" key="1">
    <citation type="submission" date="2017-12" db="EMBL/GenBank/DDBJ databases">
        <title>High-resolution comparative analysis of great ape genomes.</title>
        <authorList>
            <person name="Pollen A."/>
            <person name="Hastie A."/>
            <person name="Hormozdiari F."/>
            <person name="Dougherty M."/>
            <person name="Liu R."/>
            <person name="Chaisson M."/>
            <person name="Hoppe E."/>
            <person name="Hill C."/>
            <person name="Pang A."/>
            <person name="Hillier L."/>
            <person name="Baker C."/>
            <person name="Armstrong J."/>
            <person name="Shendure J."/>
            <person name="Paten B."/>
            <person name="Wilson R."/>
            <person name="Chao H."/>
            <person name="Schneider V."/>
            <person name="Ventura M."/>
            <person name="Kronenberg Z."/>
            <person name="Murali S."/>
            <person name="Gordon D."/>
            <person name="Cantsilieris S."/>
            <person name="Munson K."/>
            <person name="Nelson B."/>
            <person name="Raja A."/>
            <person name="Underwood J."/>
            <person name="Diekhans M."/>
            <person name="Fiddes I."/>
            <person name="Haussler D."/>
            <person name="Eichler E."/>
        </authorList>
    </citation>
    <scope>NUCLEOTIDE SEQUENCE [LARGE SCALE GENOMIC DNA]</scope>
    <source>
        <strain evidence="9">Yerkes chimp pedigree #C0471</strain>
    </source>
</reference>
<name>A0A2J8KTK3_PANTR</name>
<comment type="similarity">
    <text evidence="5">Belongs to the SPATA31 family.</text>
</comment>
<feature type="compositionally biased region" description="Basic and acidic residues" evidence="6">
    <location>
        <begin position="101"/>
        <end position="110"/>
    </location>
</feature>
<feature type="compositionally biased region" description="Pro residues" evidence="6">
    <location>
        <begin position="241"/>
        <end position="260"/>
    </location>
</feature>
<evidence type="ECO:0000256" key="2">
    <source>
        <dbReference type="ARBA" id="ARBA00022692"/>
    </source>
</evidence>
<feature type="region of interest" description="Disordered" evidence="6">
    <location>
        <begin position="405"/>
        <end position="430"/>
    </location>
</feature>
<evidence type="ECO:0000259" key="8">
    <source>
        <dbReference type="Pfam" id="PF15371"/>
    </source>
</evidence>
<accession>A0A2J8KTK3</accession>
<feature type="region of interest" description="Disordered" evidence="6">
    <location>
        <begin position="637"/>
        <end position="762"/>
    </location>
</feature>
<evidence type="ECO:0000256" key="6">
    <source>
        <dbReference type="SAM" id="MobiDB-lite"/>
    </source>
</evidence>
<organism evidence="9 10">
    <name type="scientific">Pan troglodytes</name>
    <name type="common">Chimpanzee</name>
    <dbReference type="NCBI Taxonomy" id="9598"/>
    <lineage>
        <taxon>Eukaryota</taxon>
        <taxon>Metazoa</taxon>
        <taxon>Chordata</taxon>
        <taxon>Craniata</taxon>
        <taxon>Vertebrata</taxon>
        <taxon>Euteleostomi</taxon>
        <taxon>Mammalia</taxon>
        <taxon>Eutheria</taxon>
        <taxon>Euarchontoglires</taxon>
        <taxon>Primates</taxon>
        <taxon>Haplorrhini</taxon>
        <taxon>Catarrhini</taxon>
        <taxon>Hominidae</taxon>
        <taxon>Pan</taxon>
    </lineage>
</organism>
<feature type="domain" description="SPATA31" evidence="7">
    <location>
        <begin position="420"/>
        <end position="789"/>
    </location>
</feature>
<evidence type="ECO:0000256" key="4">
    <source>
        <dbReference type="ARBA" id="ARBA00023136"/>
    </source>
</evidence>
<dbReference type="EMBL" id="NBAG03000341">
    <property type="protein sequence ID" value="PNI38347.1"/>
    <property type="molecule type" value="Genomic_DNA"/>
</dbReference>
<feature type="domain" description="SPATA31-like" evidence="8">
    <location>
        <begin position="112"/>
        <end position="195"/>
    </location>
</feature>
<feature type="region of interest" description="Disordered" evidence="6">
    <location>
        <begin position="894"/>
        <end position="966"/>
    </location>
</feature>
<feature type="region of interest" description="Disordered" evidence="6">
    <location>
        <begin position="1253"/>
        <end position="1279"/>
    </location>
</feature>
<feature type="region of interest" description="Disordered" evidence="6">
    <location>
        <begin position="1"/>
        <end position="31"/>
    </location>
</feature>
<gene>
    <name evidence="9" type="ORF">CK820_G0036235</name>
</gene>
<evidence type="ECO:0000259" key="7">
    <source>
        <dbReference type="Pfam" id="PF14650"/>
    </source>
</evidence>
<feature type="region of interest" description="Disordered" evidence="6">
    <location>
        <begin position="1376"/>
        <end position="1444"/>
    </location>
</feature>
<dbReference type="Pfam" id="PF15371">
    <property type="entry name" value="DUF4599"/>
    <property type="match status" value="1"/>
</dbReference>
<proteinExistence type="inferred from homology"/>
<protein>
    <submittedName>
        <fullName evidence="9">SPATA31E1 isoform 1</fullName>
    </submittedName>
</protein>
<feature type="region of interest" description="Disordered" evidence="6">
    <location>
        <begin position="152"/>
        <end position="262"/>
    </location>
</feature>
<evidence type="ECO:0000313" key="9">
    <source>
        <dbReference type="EMBL" id="PNI38347.1"/>
    </source>
</evidence>
<keyword evidence="2" id="KW-0812">Transmembrane</keyword>
<dbReference type="GO" id="GO:0016020">
    <property type="term" value="C:membrane"/>
    <property type="evidence" value="ECO:0007669"/>
    <property type="project" value="UniProtKB-SubCell"/>
</dbReference>
<feature type="region of interest" description="Disordered" evidence="6">
    <location>
        <begin position="592"/>
        <end position="619"/>
    </location>
</feature>
<feature type="compositionally biased region" description="Polar residues" evidence="6">
    <location>
        <begin position="906"/>
        <end position="918"/>
    </location>
</feature>